<dbReference type="Proteomes" id="UP000779574">
    <property type="component" value="Unassembled WGS sequence"/>
</dbReference>
<feature type="compositionally biased region" description="Acidic residues" evidence="1">
    <location>
        <begin position="120"/>
        <end position="140"/>
    </location>
</feature>
<evidence type="ECO:0000313" key="2">
    <source>
        <dbReference type="EMBL" id="KAG9691825.1"/>
    </source>
</evidence>
<evidence type="ECO:0000313" key="3">
    <source>
        <dbReference type="Proteomes" id="UP000779574"/>
    </source>
</evidence>
<dbReference type="AlphaFoldDB" id="A0A9P8J7C3"/>
<gene>
    <name evidence="2" type="ORF">KCU76_g7163</name>
</gene>
<feature type="region of interest" description="Disordered" evidence="1">
    <location>
        <begin position="1"/>
        <end position="43"/>
    </location>
</feature>
<feature type="compositionally biased region" description="Pro residues" evidence="1">
    <location>
        <begin position="17"/>
        <end position="30"/>
    </location>
</feature>
<sequence length="140" mass="15624">MSDSQELPLRPRNALPPFTPINKPLPPQPRQPTNASHPLTKPKLPKLRAQIFAKLSLIDPSLKATIITSNTNGEYYVHVVDEDEKVKYSSMAQESIKVALEVLLALVEEDIIGSVKAEDLELGESEGEEEEEVDYEMEVD</sequence>
<reference evidence="2" key="1">
    <citation type="journal article" date="2021" name="J Fungi (Basel)">
        <title>Virulence traits and population genomics of the black yeast Aureobasidium melanogenum.</title>
        <authorList>
            <person name="Cernosa A."/>
            <person name="Sun X."/>
            <person name="Gostincar C."/>
            <person name="Fang C."/>
            <person name="Gunde-Cimerman N."/>
            <person name="Song Z."/>
        </authorList>
    </citation>
    <scope>NUCLEOTIDE SEQUENCE</scope>
    <source>
        <strain evidence="2">EXF-9911</strain>
    </source>
</reference>
<comment type="caution">
    <text evidence="2">The sequence shown here is derived from an EMBL/GenBank/DDBJ whole genome shotgun (WGS) entry which is preliminary data.</text>
</comment>
<reference evidence="2" key="2">
    <citation type="submission" date="2021-08" db="EMBL/GenBank/DDBJ databases">
        <authorList>
            <person name="Gostincar C."/>
            <person name="Sun X."/>
            <person name="Song Z."/>
            <person name="Gunde-Cimerman N."/>
        </authorList>
    </citation>
    <scope>NUCLEOTIDE SEQUENCE</scope>
    <source>
        <strain evidence="2">EXF-9911</strain>
    </source>
</reference>
<proteinExistence type="predicted"/>
<dbReference type="EMBL" id="JAHFXF010000253">
    <property type="protein sequence ID" value="KAG9691825.1"/>
    <property type="molecule type" value="Genomic_DNA"/>
</dbReference>
<feature type="region of interest" description="Disordered" evidence="1">
    <location>
        <begin position="119"/>
        <end position="140"/>
    </location>
</feature>
<organism evidence="2 3">
    <name type="scientific">Aureobasidium melanogenum</name>
    <name type="common">Aureobasidium pullulans var. melanogenum</name>
    <dbReference type="NCBI Taxonomy" id="46634"/>
    <lineage>
        <taxon>Eukaryota</taxon>
        <taxon>Fungi</taxon>
        <taxon>Dikarya</taxon>
        <taxon>Ascomycota</taxon>
        <taxon>Pezizomycotina</taxon>
        <taxon>Dothideomycetes</taxon>
        <taxon>Dothideomycetidae</taxon>
        <taxon>Dothideales</taxon>
        <taxon>Saccotheciaceae</taxon>
        <taxon>Aureobasidium</taxon>
    </lineage>
</organism>
<feature type="non-terminal residue" evidence="2">
    <location>
        <position position="140"/>
    </location>
</feature>
<accession>A0A9P8J7C3</accession>
<evidence type="ECO:0000256" key="1">
    <source>
        <dbReference type="SAM" id="MobiDB-lite"/>
    </source>
</evidence>
<dbReference type="OrthoDB" id="3923838at2759"/>
<name>A0A9P8J7C3_AURME</name>
<protein>
    <submittedName>
        <fullName evidence="2">Uncharacterized protein</fullName>
    </submittedName>
</protein>